<dbReference type="SUPFAM" id="SSF51735">
    <property type="entry name" value="NAD(P)-binding Rossmann-fold domains"/>
    <property type="match status" value="1"/>
</dbReference>
<dbReference type="InterPro" id="IPR036291">
    <property type="entry name" value="NAD(P)-bd_dom_sf"/>
</dbReference>
<accession>A0A0F8A4R1</accession>
<dbReference type="PANTHER" id="PTHR45348:SF2">
    <property type="entry name" value="ZINC-TYPE ALCOHOL DEHYDROGENASE-LIKE PROTEIN C2E1P3.01"/>
    <property type="match status" value="1"/>
</dbReference>
<comment type="similarity">
    <text evidence="1">Belongs to the zinc-containing alcohol dehydrogenase family.</text>
</comment>
<dbReference type="SMART" id="SM00829">
    <property type="entry name" value="PKS_ER"/>
    <property type="match status" value="1"/>
</dbReference>
<dbReference type="OrthoDB" id="48317at2759"/>
<evidence type="ECO:0000256" key="1">
    <source>
        <dbReference type="ARBA" id="ARBA00008072"/>
    </source>
</evidence>
<keyword evidence="5" id="KW-1185">Reference proteome</keyword>
<evidence type="ECO:0000259" key="3">
    <source>
        <dbReference type="SMART" id="SM00829"/>
    </source>
</evidence>
<dbReference type="InterPro" id="IPR047122">
    <property type="entry name" value="Trans-enoyl_RdTase-like"/>
</dbReference>
<dbReference type="Proteomes" id="UP000054481">
    <property type="component" value="Unassembled WGS sequence"/>
</dbReference>
<sequence length="346" mass="37263">MSTTQKAIVVQDKGIAALVNDRPIPKLRDDYILVKTVAVALNPSDWKHVDNHDRGGFPLVGCDYAGIVQEVGQKVSKKLVKGDRICGITHGCNAVQAEDGTFAEFIVVKGDLQIKIPDNMNFEAAATLGVGITTVGQGLYQTLGLAFPTAPTKEPIPILIYGGSTATGTLGIQFAKLSGYHVLTTCSPHNADMVKSLGADAVFNYHDPDCASQIRQHTGDKLTLAWDTISLPPSAKICSDSLSAGSGVKYASLNPVELPRKDIENTFTVAYTSQGESFEFGDFQIPAKPEDFEFATMFWDLTQLLLGTGKIKPHPFQVQQGLEHIIDGLDALKNNKVSGQKLVYSV</sequence>
<dbReference type="Pfam" id="PF08240">
    <property type="entry name" value="ADH_N"/>
    <property type="match status" value="1"/>
</dbReference>
<name>A0A0F8A4R1_9HYPO</name>
<organism evidence="4 5">
    <name type="scientific">Hirsutella minnesotensis 3608</name>
    <dbReference type="NCBI Taxonomy" id="1043627"/>
    <lineage>
        <taxon>Eukaryota</taxon>
        <taxon>Fungi</taxon>
        <taxon>Dikarya</taxon>
        <taxon>Ascomycota</taxon>
        <taxon>Pezizomycotina</taxon>
        <taxon>Sordariomycetes</taxon>
        <taxon>Hypocreomycetidae</taxon>
        <taxon>Hypocreales</taxon>
        <taxon>Ophiocordycipitaceae</taxon>
        <taxon>Hirsutella</taxon>
    </lineage>
</organism>
<dbReference type="InterPro" id="IPR020843">
    <property type="entry name" value="ER"/>
</dbReference>
<keyword evidence="2" id="KW-0560">Oxidoreductase</keyword>
<dbReference type="InterPro" id="IPR013154">
    <property type="entry name" value="ADH-like_N"/>
</dbReference>
<dbReference type="InterPro" id="IPR013149">
    <property type="entry name" value="ADH-like_C"/>
</dbReference>
<dbReference type="CDD" id="cd08249">
    <property type="entry name" value="enoyl_reductase_like"/>
    <property type="match status" value="1"/>
</dbReference>
<dbReference type="EMBL" id="KQ030530">
    <property type="protein sequence ID" value="KJZ74019.1"/>
    <property type="molecule type" value="Genomic_DNA"/>
</dbReference>
<feature type="domain" description="Enoyl reductase (ER)" evidence="3">
    <location>
        <begin position="14"/>
        <end position="343"/>
    </location>
</feature>
<dbReference type="InterPro" id="IPR011032">
    <property type="entry name" value="GroES-like_sf"/>
</dbReference>
<dbReference type="SUPFAM" id="SSF50129">
    <property type="entry name" value="GroES-like"/>
    <property type="match status" value="1"/>
</dbReference>
<gene>
    <name evidence="4" type="ORF">HIM_06687</name>
</gene>
<dbReference type="GO" id="GO:0016651">
    <property type="term" value="F:oxidoreductase activity, acting on NAD(P)H"/>
    <property type="evidence" value="ECO:0007669"/>
    <property type="project" value="InterPro"/>
</dbReference>
<dbReference type="AlphaFoldDB" id="A0A0F8A4R1"/>
<dbReference type="Pfam" id="PF00107">
    <property type="entry name" value="ADH_zinc_N"/>
    <property type="match status" value="1"/>
</dbReference>
<protein>
    <submittedName>
        <fullName evidence="4">Protein TOXD</fullName>
    </submittedName>
</protein>
<proteinExistence type="inferred from homology"/>
<dbReference type="Gene3D" id="3.40.50.720">
    <property type="entry name" value="NAD(P)-binding Rossmann-like Domain"/>
    <property type="match status" value="1"/>
</dbReference>
<evidence type="ECO:0000256" key="2">
    <source>
        <dbReference type="ARBA" id="ARBA00023002"/>
    </source>
</evidence>
<dbReference type="PANTHER" id="PTHR45348">
    <property type="entry name" value="HYPOTHETICAL OXIDOREDUCTASE (EUROFUNG)"/>
    <property type="match status" value="1"/>
</dbReference>
<evidence type="ECO:0000313" key="5">
    <source>
        <dbReference type="Proteomes" id="UP000054481"/>
    </source>
</evidence>
<reference evidence="4 5" key="1">
    <citation type="journal article" date="2014" name="Genome Biol. Evol.">
        <title>Comparative genomics and transcriptomics analyses reveal divergent lifestyle features of nematode endoparasitic fungus Hirsutella minnesotensis.</title>
        <authorList>
            <person name="Lai Y."/>
            <person name="Liu K."/>
            <person name="Zhang X."/>
            <person name="Zhang X."/>
            <person name="Li K."/>
            <person name="Wang N."/>
            <person name="Shu C."/>
            <person name="Wu Y."/>
            <person name="Wang C."/>
            <person name="Bushley K.E."/>
            <person name="Xiang M."/>
            <person name="Liu X."/>
        </authorList>
    </citation>
    <scope>NUCLEOTIDE SEQUENCE [LARGE SCALE GENOMIC DNA]</scope>
    <source>
        <strain evidence="4 5">3608</strain>
    </source>
</reference>
<dbReference type="Gene3D" id="3.90.180.10">
    <property type="entry name" value="Medium-chain alcohol dehydrogenases, catalytic domain"/>
    <property type="match status" value="1"/>
</dbReference>
<evidence type="ECO:0000313" key="4">
    <source>
        <dbReference type="EMBL" id="KJZ74019.1"/>
    </source>
</evidence>